<dbReference type="InterPro" id="IPR050463">
    <property type="entry name" value="Gfo/Idh/MocA_oxidrdct_glycsds"/>
</dbReference>
<dbReference type="InterPro" id="IPR000683">
    <property type="entry name" value="Gfo/Idh/MocA-like_OxRdtase_N"/>
</dbReference>
<evidence type="ECO:0000256" key="1">
    <source>
        <dbReference type="ARBA" id="ARBA00010928"/>
    </source>
</evidence>
<dbReference type="Gene3D" id="3.30.360.10">
    <property type="entry name" value="Dihydrodipicolinate Reductase, domain 2"/>
    <property type="match status" value="1"/>
</dbReference>
<dbReference type="AlphaFoldDB" id="A0A2W4UPW6"/>
<evidence type="ECO:0000313" key="6">
    <source>
        <dbReference type="Proteomes" id="UP000249354"/>
    </source>
</evidence>
<accession>A0A2W4UPW6</accession>
<feature type="domain" description="Gfo/Idh/MocA-like oxidoreductase N-terminal" evidence="3">
    <location>
        <begin position="4"/>
        <end position="121"/>
    </location>
</feature>
<sequence length="360" mass="39330">MTQIGVAVVGTGFGQKVHIPGLQAHHRTEVVAVWNRDRAKAQSVADDCGATFASDSLTEILAQSTVQAVTLATPPFAHYEMAKEIIQAGKHLLLEKPVTLSVDEAKDLQKMAKAKSVVVVPDFEFRFIPEWQHFSELLSQGMVGKKRLIKIDWLASSRANPQRAWNWYAQKQMGGGALGSIGSHTFDYVNWLFGPAQSISATLSTSIAERPDPETGEMKAVDSDDVCAIALTLADGTLCQITLSAVSYAGRGHWIEVYGDKGTLVMGNASQTDYVNGFKVFFSEAGGEAQEMPTPKRLTFPRVYSDGRIAPFIRVVDHWTKCIETGQLSAPGMDEGVYAQLLMDLTHRSHEDKTQMSVPA</sequence>
<protein>
    <submittedName>
        <fullName evidence="5">Oxidoreductase</fullName>
    </submittedName>
</protein>
<evidence type="ECO:0000256" key="2">
    <source>
        <dbReference type="ARBA" id="ARBA00023002"/>
    </source>
</evidence>
<reference evidence="6" key="1">
    <citation type="submission" date="2018-04" db="EMBL/GenBank/DDBJ databases">
        <authorList>
            <person name="Cornet L."/>
        </authorList>
    </citation>
    <scope>NUCLEOTIDE SEQUENCE [LARGE SCALE GENOMIC DNA]</scope>
</reference>
<feature type="domain" description="Gfo/Idh/MocA-like oxidoreductase C-terminal" evidence="4">
    <location>
        <begin position="136"/>
        <end position="357"/>
    </location>
</feature>
<organism evidence="5 6">
    <name type="scientific">Leptolyngbya foveolarum</name>
    <dbReference type="NCBI Taxonomy" id="47253"/>
    <lineage>
        <taxon>Bacteria</taxon>
        <taxon>Bacillati</taxon>
        <taxon>Cyanobacteriota</taxon>
        <taxon>Cyanophyceae</taxon>
        <taxon>Leptolyngbyales</taxon>
        <taxon>Leptolyngbyaceae</taxon>
        <taxon>Leptolyngbya group</taxon>
        <taxon>Leptolyngbya</taxon>
    </lineage>
</organism>
<proteinExistence type="inferred from homology"/>
<evidence type="ECO:0000259" key="4">
    <source>
        <dbReference type="Pfam" id="PF02894"/>
    </source>
</evidence>
<reference evidence="5 6" key="2">
    <citation type="submission" date="2018-06" db="EMBL/GenBank/DDBJ databases">
        <title>Metagenomic assembly of (sub)arctic Cyanobacteria and their associated microbiome from non-axenic cultures.</title>
        <authorList>
            <person name="Baurain D."/>
        </authorList>
    </citation>
    <scope>NUCLEOTIDE SEQUENCE [LARGE SCALE GENOMIC DNA]</scope>
    <source>
        <strain evidence="5">ULC129bin1</strain>
    </source>
</reference>
<dbReference type="SUPFAM" id="SSF51735">
    <property type="entry name" value="NAD(P)-binding Rossmann-fold domains"/>
    <property type="match status" value="1"/>
</dbReference>
<name>A0A2W4UPW6_9CYAN</name>
<dbReference type="Proteomes" id="UP000249354">
    <property type="component" value="Unassembled WGS sequence"/>
</dbReference>
<dbReference type="Gene3D" id="3.40.50.720">
    <property type="entry name" value="NAD(P)-binding Rossmann-like Domain"/>
    <property type="match status" value="1"/>
</dbReference>
<comment type="similarity">
    <text evidence="1">Belongs to the Gfo/Idh/MocA family.</text>
</comment>
<dbReference type="Pfam" id="PF01408">
    <property type="entry name" value="GFO_IDH_MocA"/>
    <property type="match status" value="1"/>
</dbReference>
<keyword evidence="2" id="KW-0560">Oxidoreductase</keyword>
<dbReference type="GO" id="GO:0016491">
    <property type="term" value="F:oxidoreductase activity"/>
    <property type="evidence" value="ECO:0007669"/>
    <property type="project" value="UniProtKB-KW"/>
</dbReference>
<dbReference type="InterPro" id="IPR036291">
    <property type="entry name" value="NAD(P)-bd_dom_sf"/>
</dbReference>
<dbReference type="Pfam" id="PF02894">
    <property type="entry name" value="GFO_IDH_MocA_C"/>
    <property type="match status" value="1"/>
</dbReference>
<evidence type="ECO:0000259" key="3">
    <source>
        <dbReference type="Pfam" id="PF01408"/>
    </source>
</evidence>
<dbReference type="GO" id="GO:0000166">
    <property type="term" value="F:nucleotide binding"/>
    <property type="evidence" value="ECO:0007669"/>
    <property type="project" value="InterPro"/>
</dbReference>
<dbReference type="PANTHER" id="PTHR43818">
    <property type="entry name" value="BCDNA.GH03377"/>
    <property type="match status" value="1"/>
</dbReference>
<dbReference type="SUPFAM" id="SSF55347">
    <property type="entry name" value="Glyceraldehyde-3-phosphate dehydrogenase-like, C-terminal domain"/>
    <property type="match status" value="1"/>
</dbReference>
<comment type="caution">
    <text evidence="5">The sequence shown here is derived from an EMBL/GenBank/DDBJ whole genome shotgun (WGS) entry which is preliminary data.</text>
</comment>
<dbReference type="PANTHER" id="PTHR43818:SF11">
    <property type="entry name" value="BCDNA.GH03377"/>
    <property type="match status" value="1"/>
</dbReference>
<gene>
    <name evidence="5" type="ORF">DCF25_03540</name>
</gene>
<dbReference type="InterPro" id="IPR004104">
    <property type="entry name" value="Gfo/Idh/MocA-like_OxRdtase_C"/>
</dbReference>
<evidence type="ECO:0000313" key="5">
    <source>
        <dbReference type="EMBL" id="PZO22154.1"/>
    </source>
</evidence>
<dbReference type="EMBL" id="QBMC01000013">
    <property type="protein sequence ID" value="PZO22154.1"/>
    <property type="molecule type" value="Genomic_DNA"/>
</dbReference>